<sequence length="101" mass="10672">MDFATQVHVSGLNASANLPKVSRINPRLCLSQKTALLRAKLQVLGQPSHGCFPTPRLLTRHTTVLPFSSPGGGGRPTLVLPLDRCTGLCTKSTGLRASPKG</sequence>
<keyword evidence="2" id="KW-1185">Reference proteome</keyword>
<gene>
    <name evidence="1" type="ORF">GWK47_034000</name>
</gene>
<proteinExistence type="predicted"/>
<dbReference type="EMBL" id="JACEEZ010003008">
    <property type="protein sequence ID" value="KAG0727743.1"/>
    <property type="molecule type" value="Genomic_DNA"/>
</dbReference>
<evidence type="ECO:0000313" key="2">
    <source>
        <dbReference type="Proteomes" id="UP000770661"/>
    </source>
</evidence>
<dbReference type="Proteomes" id="UP000770661">
    <property type="component" value="Unassembled WGS sequence"/>
</dbReference>
<name>A0A8J5CPB3_CHIOP</name>
<evidence type="ECO:0000313" key="1">
    <source>
        <dbReference type="EMBL" id="KAG0727743.1"/>
    </source>
</evidence>
<reference evidence="1" key="1">
    <citation type="submission" date="2020-07" db="EMBL/GenBank/DDBJ databases">
        <title>The High-quality genome of the commercially important snow crab, Chionoecetes opilio.</title>
        <authorList>
            <person name="Jeong J.-H."/>
            <person name="Ryu S."/>
        </authorList>
    </citation>
    <scope>NUCLEOTIDE SEQUENCE</scope>
    <source>
        <strain evidence="1">MADBK_172401_WGS</strain>
        <tissue evidence="1">Digestive gland</tissue>
    </source>
</reference>
<protein>
    <submittedName>
        <fullName evidence="1">Uncharacterized protein</fullName>
    </submittedName>
</protein>
<comment type="caution">
    <text evidence="1">The sequence shown here is derived from an EMBL/GenBank/DDBJ whole genome shotgun (WGS) entry which is preliminary data.</text>
</comment>
<dbReference type="AlphaFoldDB" id="A0A8J5CPB3"/>
<organism evidence="1 2">
    <name type="scientific">Chionoecetes opilio</name>
    <name type="common">Atlantic snow crab</name>
    <name type="synonym">Cancer opilio</name>
    <dbReference type="NCBI Taxonomy" id="41210"/>
    <lineage>
        <taxon>Eukaryota</taxon>
        <taxon>Metazoa</taxon>
        <taxon>Ecdysozoa</taxon>
        <taxon>Arthropoda</taxon>
        <taxon>Crustacea</taxon>
        <taxon>Multicrustacea</taxon>
        <taxon>Malacostraca</taxon>
        <taxon>Eumalacostraca</taxon>
        <taxon>Eucarida</taxon>
        <taxon>Decapoda</taxon>
        <taxon>Pleocyemata</taxon>
        <taxon>Brachyura</taxon>
        <taxon>Eubrachyura</taxon>
        <taxon>Majoidea</taxon>
        <taxon>Majidae</taxon>
        <taxon>Chionoecetes</taxon>
    </lineage>
</organism>
<accession>A0A8J5CPB3</accession>